<dbReference type="Pfam" id="PF08231">
    <property type="entry name" value="SYF2"/>
    <property type="match status" value="1"/>
</dbReference>
<feature type="region of interest" description="Disordered" evidence="8">
    <location>
        <begin position="1"/>
        <end position="57"/>
    </location>
</feature>
<dbReference type="Proteomes" id="UP001146793">
    <property type="component" value="Unassembled WGS sequence"/>
</dbReference>
<evidence type="ECO:0000256" key="8">
    <source>
        <dbReference type="SAM" id="MobiDB-lite"/>
    </source>
</evidence>
<dbReference type="EMBL" id="JANTQA010000026">
    <property type="protein sequence ID" value="KAJ3442273.1"/>
    <property type="molecule type" value="Genomic_DNA"/>
</dbReference>
<dbReference type="GO" id="GO:0071013">
    <property type="term" value="C:catalytic step 2 spliceosome"/>
    <property type="evidence" value="ECO:0007669"/>
    <property type="project" value="TreeGrafter"/>
</dbReference>
<feature type="compositionally biased region" description="Basic and acidic residues" evidence="8">
    <location>
        <begin position="144"/>
        <end position="154"/>
    </location>
</feature>
<feature type="region of interest" description="Disordered" evidence="8">
    <location>
        <begin position="144"/>
        <end position="213"/>
    </location>
</feature>
<evidence type="ECO:0000256" key="1">
    <source>
        <dbReference type="ARBA" id="ARBA00004123"/>
    </source>
</evidence>
<keyword evidence="4 7" id="KW-0747">Spliceosome</keyword>
<name>A0AAV7ZKP7_9EUKA</name>
<feature type="compositionally biased region" description="Basic and acidic residues" evidence="8">
    <location>
        <begin position="37"/>
        <end position="54"/>
    </location>
</feature>
<protein>
    <recommendedName>
        <fullName evidence="7">Pre-mRNA-splicing factor SYF2</fullName>
    </recommendedName>
</protein>
<feature type="compositionally biased region" description="Acidic residues" evidence="8">
    <location>
        <begin position="8"/>
        <end position="22"/>
    </location>
</feature>
<evidence type="ECO:0000313" key="10">
    <source>
        <dbReference type="Proteomes" id="UP001146793"/>
    </source>
</evidence>
<gene>
    <name evidence="9" type="ORF">M0812_12007</name>
</gene>
<dbReference type="PANTHER" id="PTHR13264:SF5">
    <property type="entry name" value="PRE-MRNA-SPLICING FACTOR SYF2"/>
    <property type="match status" value="1"/>
</dbReference>
<feature type="compositionally biased region" description="Basic residues" evidence="8">
    <location>
        <begin position="252"/>
        <end position="265"/>
    </location>
</feature>
<accession>A0AAV7ZKP7</accession>
<dbReference type="PANTHER" id="PTHR13264">
    <property type="entry name" value="GCIP-INTERACTING PROTEIN P29"/>
    <property type="match status" value="1"/>
</dbReference>
<evidence type="ECO:0000256" key="7">
    <source>
        <dbReference type="RuleBase" id="RU367148"/>
    </source>
</evidence>
<organism evidence="9 10">
    <name type="scientific">Anaeramoeba flamelloides</name>
    <dbReference type="NCBI Taxonomy" id="1746091"/>
    <lineage>
        <taxon>Eukaryota</taxon>
        <taxon>Metamonada</taxon>
        <taxon>Anaeramoebidae</taxon>
        <taxon>Anaeramoeba</taxon>
    </lineage>
</organism>
<dbReference type="InterPro" id="IPR013260">
    <property type="entry name" value="mRNA_splic_SYF2"/>
</dbReference>
<feature type="compositionally biased region" description="Basic residues" evidence="8">
    <location>
        <begin position="165"/>
        <end position="180"/>
    </location>
</feature>
<dbReference type="AlphaFoldDB" id="A0AAV7ZKP7"/>
<evidence type="ECO:0000256" key="4">
    <source>
        <dbReference type="ARBA" id="ARBA00022728"/>
    </source>
</evidence>
<evidence type="ECO:0000256" key="3">
    <source>
        <dbReference type="ARBA" id="ARBA00022664"/>
    </source>
</evidence>
<comment type="caution">
    <text evidence="9">The sequence shown here is derived from an EMBL/GenBank/DDBJ whole genome shotgun (WGS) entry which is preliminary data.</text>
</comment>
<sequence length="305" mass="36200">MTNNSEEISLDDLGELNNLDDIETPKIAFQNNTNIGNEKEKEKEKETKKETKNELRRKRLMKLKQRLEKGRQQNHQEVLEEDKRSHLITKNFYKQAKKKNQETKKKTILKSIKEGDLSQRNILLNMTVSTSEKYRLCPKKKVEEMKTSDWKTNHGSEPYRQYKNQIKKLKKKKKNKKKTRNNNNNNKNNKLNSQTTELERKRQNLEQKASTSLQLIEKTDTKIESKDLTKLFDPKNYSEQDADEYVKELTKNKNKKRRRNSKKSSLKNGITYINEGNRKFNERIEKAFGKYTVEIKESLERGTAI</sequence>
<dbReference type="GO" id="GO:0000398">
    <property type="term" value="P:mRNA splicing, via spliceosome"/>
    <property type="evidence" value="ECO:0007669"/>
    <property type="project" value="UniProtKB-UniRule"/>
</dbReference>
<evidence type="ECO:0000256" key="6">
    <source>
        <dbReference type="ARBA" id="ARBA00023242"/>
    </source>
</evidence>
<dbReference type="GO" id="GO:0000974">
    <property type="term" value="C:Prp19 complex"/>
    <property type="evidence" value="ECO:0007669"/>
    <property type="project" value="TreeGrafter"/>
</dbReference>
<keyword evidence="6 7" id="KW-0539">Nucleus</keyword>
<comment type="similarity">
    <text evidence="2 7">Belongs to the SYF2 family.</text>
</comment>
<proteinExistence type="inferred from homology"/>
<comment type="function">
    <text evidence="7">Involved in pre-mRNA splicing.</text>
</comment>
<comment type="subcellular location">
    <subcellularLocation>
        <location evidence="1 7">Nucleus</location>
    </subcellularLocation>
</comment>
<evidence type="ECO:0000256" key="5">
    <source>
        <dbReference type="ARBA" id="ARBA00023187"/>
    </source>
</evidence>
<keyword evidence="3 7" id="KW-0507">mRNA processing</keyword>
<comment type="subunit">
    <text evidence="7">May be part of a spliceosome complex.</text>
</comment>
<feature type="compositionally biased region" description="Low complexity" evidence="8">
    <location>
        <begin position="181"/>
        <end position="192"/>
    </location>
</feature>
<feature type="region of interest" description="Disordered" evidence="8">
    <location>
        <begin position="248"/>
        <end position="268"/>
    </location>
</feature>
<keyword evidence="5 7" id="KW-0508">mRNA splicing</keyword>
<evidence type="ECO:0000256" key="2">
    <source>
        <dbReference type="ARBA" id="ARBA00010028"/>
    </source>
</evidence>
<dbReference type="GO" id="GO:0071014">
    <property type="term" value="C:post-mRNA release spliceosomal complex"/>
    <property type="evidence" value="ECO:0007669"/>
    <property type="project" value="TreeGrafter"/>
</dbReference>
<reference evidence="9" key="1">
    <citation type="submission" date="2022-08" db="EMBL/GenBank/DDBJ databases">
        <title>Novel sulphate-reducing endosymbionts in the free-living metamonad Anaeramoeba.</title>
        <authorList>
            <person name="Jerlstrom-Hultqvist J."/>
            <person name="Cepicka I."/>
            <person name="Gallot-Lavallee L."/>
            <person name="Salas-Leiva D."/>
            <person name="Curtis B.A."/>
            <person name="Zahonova K."/>
            <person name="Pipaliya S."/>
            <person name="Dacks J."/>
            <person name="Roger A.J."/>
        </authorList>
    </citation>
    <scope>NUCLEOTIDE SEQUENCE</scope>
    <source>
        <strain evidence="9">Busselton2</strain>
    </source>
</reference>
<evidence type="ECO:0000313" key="9">
    <source>
        <dbReference type="EMBL" id="KAJ3442273.1"/>
    </source>
</evidence>